<dbReference type="Pfam" id="PF25183">
    <property type="entry name" value="OMP_b-brl_4"/>
    <property type="match status" value="1"/>
</dbReference>
<dbReference type="OrthoDB" id="97893at2"/>
<name>A0A372IS02_9BACT</name>
<protein>
    <submittedName>
        <fullName evidence="7">TonB-dependent receptor</fullName>
    </submittedName>
</protein>
<keyword evidence="2" id="KW-0472">Membrane</keyword>
<feature type="region of interest" description="Disordered" evidence="4">
    <location>
        <begin position="487"/>
        <end position="507"/>
    </location>
</feature>
<dbReference type="EMBL" id="QVQT01000002">
    <property type="protein sequence ID" value="RFU17702.1"/>
    <property type="molecule type" value="Genomic_DNA"/>
</dbReference>
<comment type="caution">
    <text evidence="7">The sequence shown here is derived from an EMBL/GenBank/DDBJ whole genome shotgun (WGS) entry which is preliminary data.</text>
</comment>
<evidence type="ECO:0000313" key="8">
    <source>
        <dbReference type="Proteomes" id="UP000264702"/>
    </source>
</evidence>
<dbReference type="InterPro" id="IPR010917">
    <property type="entry name" value="TonB_rcpt_CS"/>
</dbReference>
<dbReference type="AlphaFoldDB" id="A0A372IS02"/>
<reference evidence="7 8" key="1">
    <citation type="submission" date="2018-08" db="EMBL/GenBank/DDBJ databases">
        <title>Acidipila sp. 4G-K13, an acidobacterium isolated from forest soil.</title>
        <authorList>
            <person name="Gao Z.-H."/>
            <person name="Qiu L.-H."/>
        </authorList>
    </citation>
    <scope>NUCLEOTIDE SEQUENCE [LARGE SCALE GENOMIC DNA]</scope>
    <source>
        <strain evidence="7 8">4G-K13</strain>
    </source>
</reference>
<comment type="subcellular location">
    <subcellularLocation>
        <location evidence="1">Cell outer membrane</location>
    </subcellularLocation>
</comment>
<accession>A0A372IS02</accession>
<keyword evidence="3" id="KW-0998">Cell outer membrane</keyword>
<evidence type="ECO:0000256" key="5">
    <source>
        <dbReference type="SAM" id="SignalP"/>
    </source>
</evidence>
<evidence type="ECO:0000256" key="2">
    <source>
        <dbReference type="ARBA" id="ARBA00023136"/>
    </source>
</evidence>
<evidence type="ECO:0000256" key="1">
    <source>
        <dbReference type="ARBA" id="ARBA00004442"/>
    </source>
</evidence>
<organism evidence="7 8">
    <name type="scientific">Paracidobacterium acidisoli</name>
    <dbReference type="NCBI Taxonomy" id="2303751"/>
    <lineage>
        <taxon>Bacteria</taxon>
        <taxon>Pseudomonadati</taxon>
        <taxon>Acidobacteriota</taxon>
        <taxon>Terriglobia</taxon>
        <taxon>Terriglobales</taxon>
        <taxon>Acidobacteriaceae</taxon>
        <taxon>Paracidobacterium</taxon>
    </lineage>
</organism>
<dbReference type="InterPro" id="IPR057601">
    <property type="entry name" value="Oar-like_b-barrel"/>
</dbReference>
<dbReference type="RefSeq" id="WP_117298450.1">
    <property type="nucleotide sequence ID" value="NZ_QVQT02000002.1"/>
</dbReference>
<evidence type="ECO:0000256" key="4">
    <source>
        <dbReference type="SAM" id="MobiDB-lite"/>
    </source>
</evidence>
<dbReference type="SUPFAM" id="SSF49452">
    <property type="entry name" value="Starch-binding domain-like"/>
    <property type="match status" value="1"/>
</dbReference>
<gene>
    <name evidence="7" type="ORF">D0Y96_06130</name>
</gene>
<evidence type="ECO:0000256" key="3">
    <source>
        <dbReference type="ARBA" id="ARBA00023237"/>
    </source>
</evidence>
<dbReference type="InterPro" id="IPR036942">
    <property type="entry name" value="Beta-barrel_TonB_sf"/>
</dbReference>
<dbReference type="SUPFAM" id="SSF56935">
    <property type="entry name" value="Porins"/>
    <property type="match status" value="1"/>
</dbReference>
<dbReference type="Proteomes" id="UP000264702">
    <property type="component" value="Unassembled WGS sequence"/>
</dbReference>
<feature type="compositionally biased region" description="Polar residues" evidence="4">
    <location>
        <begin position="488"/>
        <end position="503"/>
    </location>
</feature>
<dbReference type="GO" id="GO:0009279">
    <property type="term" value="C:cell outer membrane"/>
    <property type="evidence" value="ECO:0007669"/>
    <property type="project" value="UniProtKB-SubCell"/>
</dbReference>
<keyword evidence="7" id="KW-0675">Receptor</keyword>
<feature type="signal peptide" evidence="5">
    <location>
        <begin position="1"/>
        <end position="17"/>
    </location>
</feature>
<dbReference type="InterPro" id="IPR013784">
    <property type="entry name" value="Carb-bd-like_fold"/>
</dbReference>
<evidence type="ECO:0000313" key="7">
    <source>
        <dbReference type="EMBL" id="RFU17702.1"/>
    </source>
</evidence>
<evidence type="ECO:0000259" key="6">
    <source>
        <dbReference type="Pfam" id="PF25183"/>
    </source>
</evidence>
<dbReference type="GO" id="GO:0030246">
    <property type="term" value="F:carbohydrate binding"/>
    <property type="evidence" value="ECO:0007669"/>
    <property type="project" value="InterPro"/>
</dbReference>
<dbReference type="Pfam" id="PF13620">
    <property type="entry name" value="CarboxypepD_reg"/>
    <property type="match status" value="1"/>
</dbReference>
<dbReference type="PROSITE" id="PS01156">
    <property type="entry name" value="TONB_DEPENDENT_REC_2"/>
    <property type="match status" value="1"/>
</dbReference>
<keyword evidence="5" id="KW-0732">Signal</keyword>
<keyword evidence="8" id="KW-1185">Reference proteome</keyword>
<dbReference type="Gene3D" id="2.60.40.1120">
    <property type="entry name" value="Carboxypeptidase-like, regulatory domain"/>
    <property type="match status" value="1"/>
</dbReference>
<dbReference type="Gene3D" id="2.40.170.20">
    <property type="entry name" value="TonB-dependent receptor, beta-barrel domain"/>
    <property type="match status" value="1"/>
</dbReference>
<feature type="chain" id="PRO_5017085088" evidence="5">
    <location>
        <begin position="18"/>
        <end position="995"/>
    </location>
</feature>
<sequence length="995" mass="107195">MKRLLLFLLLASLPVMAQTDRGTITGTVTDPSGRRVVNADVLIRSNATGVETPVKTNNAGVYTATSLSTGDYDVSVEADGFASLRFEHVGLDVGQVRTLDAKLSVTGGSVQVNVRADSGLSKSSIEIGGVINGRQAQDLPLNGRSYVGLVSLAPGMIDSGTGTQQDVRAAGLSDEDNTWHLDGVDNSGINHQYQKVDLHLQVSTEAIAEFRANGVAYSADQGGSVGGQIEIVSKSGGDVYHGAAWEFIRNNVFDASPWNAQGTLPALRLNNFGANIGGPIVKKKLFFFANYEALRQNLNQTLSGTVPSTAYRAQVAAEQPVLAPLINAFPIGLVPVAGSVDQMTWYGSGPEVTHEDSGLVRADYHINDRMNAFVRFNTDHYTETAPDTFTPSTAFNDLNTPNATIGIQNTFTPTFLNDARYGFDRAEFAQGQDTPFLFALQIAPFTGIDTPSGSVRNDNSFTGIDDATLLRGRHTIKMGITVRRVQENKASPNTPDETISYQGPEQKGTPDDFLKNLIDSDSYAGAVPVTGQRLTEYFGYVLDQFKLGSTLNLNVGLRYENFGVDHEVLGRGLNVDPINCPNVVCPSNIPWYYQSNLEFSPRVGVIWSPAIFNGKTVFRSGFGIYDGFGQFGGLGQPIGNLATKYTLTQAQAPGFGYPVPSGLGVATHSNSPAGASIHRKITSVNEWTLSVQQEVARQTIAQVAYFGTRATHVFSSITLNGIINQATNARTYAGYSTIPYQNSSADAYTHALQASIQRNFSTGWMLSANYEWSHSIDDGGIGGGEADTPQNNNCLACERSSSDQDVRSYFRMSTIYQLPFGRGRAFLNNSSRITDLFLGGWQLSGIASARSGLPVNITMSRSATALPDEINKGQRPNRVPGVPLYPSHKTTQEWLNANALTTPASGTWGNLGRNAVRAPGIWQIDPALTKRFALTERVGLNFRAEAFNVLNRAQYGTPASTFGSGTYGLITKAYSTNATGTGTPRELQFSLKAEF</sequence>
<feature type="domain" description="TonB-dependent transporter Oar-like beta-barrel" evidence="6">
    <location>
        <begin position="232"/>
        <end position="988"/>
    </location>
</feature>
<proteinExistence type="predicted"/>